<keyword evidence="4 7" id="KW-0812">Transmembrane</keyword>
<feature type="transmembrane region" description="Helical" evidence="7">
    <location>
        <begin position="240"/>
        <end position="262"/>
    </location>
</feature>
<dbReference type="NCBIfam" id="TIGR00937">
    <property type="entry name" value="2A51"/>
    <property type="match status" value="1"/>
</dbReference>
<evidence type="ECO:0000256" key="3">
    <source>
        <dbReference type="ARBA" id="ARBA00022475"/>
    </source>
</evidence>
<dbReference type="PIRSF" id="PIRSF004810">
    <property type="entry name" value="ChrA"/>
    <property type="match status" value="1"/>
</dbReference>
<dbReference type="Proteomes" id="UP000199517">
    <property type="component" value="Unassembled WGS sequence"/>
</dbReference>
<dbReference type="AlphaFoldDB" id="A0A1I1VT86"/>
<gene>
    <name evidence="8" type="ORF">SAMN04489710_107155</name>
</gene>
<proteinExistence type="inferred from homology"/>
<keyword evidence="9" id="KW-1185">Reference proteome</keyword>
<keyword evidence="3" id="KW-1003">Cell membrane</keyword>
<feature type="transmembrane region" description="Helical" evidence="7">
    <location>
        <begin position="124"/>
        <end position="144"/>
    </location>
</feature>
<dbReference type="InterPro" id="IPR014047">
    <property type="entry name" value="Chr_Tranpt_l_chain"/>
</dbReference>
<feature type="transmembrane region" description="Helical" evidence="7">
    <location>
        <begin position="156"/>
        <end position="185"/>
    </location>
</feature>
<protein>
    <submittedName>
        <fullName evidence="8">Chromate transporter</fullName>
    </submittedName>
</protein>
<dbReference type="GO" id="GO:0005886">
    <property type="term" value="C:plasma membrane"/>
    <property type="evidence" value="ECO:0007669"/>
    <property type="project" value="UniProtKB-SubCell"/>
</dbReference>
<keyword evidence="5 7" id="KW-1133">Transmembrane helix</keyword>
<dbReference type="PANTHER" id="PTHR33567">
    <property type="entry name" value="CHROMATE ION TRANSPORTER (EUROFUNG)"/>
    <property type="match status" value="1"/>
</dbReference>
<feature type="transmembrane region" description="Helical" evidence="7">
    <location>
        <begin position="268"/>
        <end position="291"/>
    </location>
</feature>
<comment type="subcellular location">
    <subcellularLocation>
        <location evidence="1">Cell membrane</location>
        <topology evidence="1">Multi-pass membrane protein</topology>
    </subcellularLocation>
</comment>
<feature type="transmembrane region" description="Helical" evidence="7">
    <location>
        <begin position="389"/>
        <end position="410"/>
    </location>
</feature>
<dbReference type="RefSeq" id="WP_092952816.1">
    <property type="nucleotide sequence ID" value="NZ_FOMQ01000007.1"/>
</dbReference>
<dbReference type="Pfam" id="PF02417">
    <property type="entry name" value="Chromate_transp"/>
    <property type="match status" value="2"/>
</dbReference>
<dbReference type="OrthoDB" id="8969999at2"/>
<accession>A0A1I1VT86</accession>
<evidence type="ECO:0000256" key="1">
    <source>
        <dbReference type="ARBA" id="ARBA00004651"/>
    </source>
</evidence>
<comment type="similarity">
    <text evidence="2">Belongs to the chromate ion transporter (CHR) (TC 2.A.51) family.</text>
</comment>
<feature type="transmembrane region" description="Helical" evidence="7">
    <location>
        <begin position="92"/>
        <end position="117"/>
    </location>
</feature>
<keyword evidence="6 7" id="KW-0472">Membrane</keyword>
<evidence type="ECO:0000256" key="2">
    <source>
        <dbReference type="ARBA" id="ARBA00005262"/>
    </source>
</evidence>
<feature type="transmembrane region" description="Helical" evidence="7">
    <location>
        <begin position="320"/>
        <end position="338"/>
    </location>
</feature>
<reference evidence="9" key="1">
    <citation type="submission" date="2016-10" db="EMBL/GenBank/DDBJ databases">
        <authorList>
            <person name="Varghese N."/>
            <person name="Submissions S."/>
        </authorList>
    </citation>
    <scope>NUCLEOTIDE SEQUENCE [LARGE SCALE GENOMIC DNA]</scope>
    <source>
        <strain evidence="9">DSM 7481</strain>
    </source>
</reference>
<sequence length="456" mass="47971">MDTLPPSAADPARALPHSVSLPEALRFWLKLGFIGFGGPAGQIALMHDELVERRRWISERRFLHALNYCMLLPGPEAQQLATYLGWLLHRTWGGILAGALFVLPSLFIMLALGWLYMAHGSTPAVAGIFYGIKPAVTALVAQAAVRVGSRSLRNGWLAAIAVAAFVALFAFDVPFPAIVVAAAVLGHAGGRWRPEAFGARAGPAPAGHAGRAATGGSALIDDDTPAPPHAQFSWRRLRNVLVAGLGVWLLAMGGLCAAFGWNSVLVQMGWFFTKAALMTFGGAYAVLPYVYQGAVEHFHWITPAQMIDGLALGETTPGPLIMVVSFVAFVGGWTRALFGPDAPMLAGAAAAVVVTFFTFLPSFVFILLGGPFIESTHGNLRFTAPLTGITAAVVGVIVNLAVFFAWHVFWPGGLSGGIDGPSVLIGLAAAVALMRYRAGVIPVILAAGAAGFAFRL</sequence>
<evidence type="ECO:0000256" key="7">
    <source>
        <dbReference type="SAM" id="Phobius"/>
    </source>
</evidence>
<name>A0A1I1VT86_9BURK</name>
<feature type="transmembrane region" description="Helical" evidence="7">
    <location>
        <begin position="344"/>
        <end position="368"/>
    </location>
</feature>
<evidence type="ECO:0000256" key="4">
    <source>
        <dbReference type="ARBA" id="ARBA00022692"/>
    </source>
</evidence>
<dbReference type="STRING" id="32040.SAMN04489710_107155"/>
<dbReference type="GO" id="GO:0015109">
    <property type="term" value="F:chromate transmembrane transporter activity"/>
    <property type="evidence" value="ECO:0007669"/>
    <property type="project" value="InterPro"/>
</dbReference>
<evidence type="ECO:0000313" key="8">
    <source>
        <dbReference type="EMBL" id="SFD86121.1"/>
    </source>
</evidence>
<organism evidence="8 9">
    <name type="scientific">Paracidovorax konjaci</name>
    <dbReference type="NCBI Taxonomy" id="32040"/>
    <lineage>
        <taxon>Bacteria</taxon>
        <taxon>Pseudomonadati</taxon>
        <taxon>Pseudomonadota</taxon>
        <taxon>Betaproteobacteria</taxon>
        <taxon>Burkholderiales</taxon>
        <taxon>Comamonadaceae</taxon>
        <taxon>Paracidovorax</taxon>
    </lineage>
</organism>
<feature type="transmembrane region" description="Helical" evidence="7">
    <location>
        <begin position="422"/>
        <end position="454"/>
    </location>
</feature>
<dbReference type="PANTHER" id="PTHR33567:SF3">
    <property type="entry name" value="CHROMATE ION TRANSPORTER (EUROFUNG)"/>
    <property type="match status" value="1"/>
</dbReference>
<evidence type="ECO:0000256" key="6">
    <source>
        <dbReference type="ARBA" id="ARBA00023136"/>
    </source>
</evidence>
<dbReference type="EMBL" id="FOMQ01000007">
    <property type="protein sequence ID" value="SFD86121.1"/>
    <property type="molecule type" value="Genomic_DNA"/>
</dbReference>
<evidence type="ECO:0000313" key="9">
    <source>
        <dbReference type="Proteomes" id="UP000199517"/>
    </source>
</evidence>
<evidence type="ECO:0000256" key="5">
    <source>
        <dbReference type="ARBA" id="ARBA00022989"/>
    </source>
</evidence>
<dbReference type="InterPro" id="IPR003370">
    <property type="entry name" value="Chromate_transpt"/>
</dbReference>